<dbReference type="Gene3D" id="1.20.58.1690">
    <property type="match status" value="1"/>
</dbReference>
<dbReference type="InterPro" id="IPR025582">
    <property type="entry name" value="YARHG_dom"/>
</dbReference>
<feature type="domain" description="YARHG" evidence="1">
    <location>
        <begin position="65"/>
        <end position="141"/>
    </location>
</feature>
<keyword evidence="3" id="KW-1185">Reference proteome</keyword>
<dbReference type="InterPro" id="IPR038434">
    <property type="entry name" value="YARHG_sf"/>
</dbReference>
<dbReference type="SMART" id="SM01324">
    <property type="entry name" value="YARHG"/>
    <property type="match status" value="1"/>
</dbReference>
<reference evidence="2 3" key="1">
    <citation type="submission" date="2019-07" db="EMBL/GenBank/DDBJ databases">
        <title>Complete genome of Crassaminicella thermophila SY095.</title>
        <authorList>
            <person name="Li X."/>
        </authorList>
    </citation>
    <scope>NUCLEOTIDE SEQUENCE [LARGE SCALE GENOMIC DNA]</scope>
    <source>
        <strain evidence="2 3">SY095</strain>
    </source>
</reference>
<evidence type="ECO:0000259" key="1">
    <source>
        <dbReference type="SMART" id="SM01324"/>
    </source>
</evidence>
<name>A0A5C0SBW3_CRATE</name>
<evidence type="ECO:0000313" key="3">
    <source>
        <dbReference type="Proteomes" id="UP000324646"/>
    </source>
</evidence>
<gene>
    <name evidence="2" type="ORF">FQB35_02950</name>
</gene>
<protein>
    <submittedName>
        <fullName evidence="2">YARHG domain-containing protein</fullName>
    </submittedName>
</protein>
<proteinExistence type="predicted"/>
<dbReference type="EMBL" id="CP042243">
    <property type="protein sequence ID" value="QEK11412.1"/>
    <property type="molecule type" value="Genomic_DNA"/>
</dbReference>
<accession>A0A5C0SBW3</accession>
<dbReference type="RefSeq" id="WP_148808531.1">
    <property type="nucleotide sequence ID" value="NZ_CP042243.1"/>
</dbReference>
<dbReference type="Proteomes" id="UP000324646">
    <property type="component" value="Chromosome"/>
</dbReference>
<sequence>MKLKINGLIVVFLICIIFSSCSRNENTNTSSSKIVTTTITTSETAIDSKKKVEGDIILLLNNYEYNLNKPFEDNLLKNLNTNELSILRNSIFAKYGYIFSTQKYNDYFSQFSWYHPNSTDIQGKLNNIDKQNINKITTLEKKLTLLQFKSSKLGFSLTFPKSWEGKYRVEEYDMGITVYFKPKEQMKDMCGEFFSIINTESADLNENSYDTIGDKRYFEVNDIKYFIGRPTDFAFPEDHPESKVFYKMNLEVEEVLKTLKKLR</sequence>
<organism evidence="2 3">
    <name type="scientific">Crassaminicella thermophila</name>
    <dbReference type="NCBI Taxonomy" id="2599308"/>
    <lineage>
        <taxon>Bacteria</taxon>
        <taxon>Bacillati</taxon>
        <taxon>Bacillota</taxon>
        <taxon>Clostridia</taxon>
        <taxon>Eubacteriales</taxon>
        <taxon>Clostridiaceae</taxon>
        <taxon>Crassaminicella</taxon>
    </lineage>
</organism>
<evidence type="ECO:0000313" key="2">
    <source>
        <dbReference type="EMBL" id="QEK11412.1"/>
    </source>
</evidence>
<dbReference type="PROSITE" id="PS51257">
    <property type="entry name" value="PROKAR_LIPOPROTEIN"/>
    <property type="match status" value="1"/>
</dbReference>
<dbReference type="Pfam" id="PF13308">
    <property type="entry name" value="YARHG"/>
    <property type="match status" value="1"/>
</dbReference>
<dbReference type="OrthoDB" id="2666736at2"/>
<dbReference type="AlphaFoldDB" id="A0A5C0SBW3"/>
<dbReference type="KEGG" id="crs:FQB35_02950"/>